<keyword evidence="2 6" id="KW-0547">Nucleotide-binding</keyword>
<dbReference type="PATRIC" id="fig|1658765.3.peg.3957"/>
<evidence type="ECO:0000256" key="4">
    <source>
        <dbReference type="ARBA" id="ARBA00023267"/>
    </source>
</evidence>
<gene>
    <name evidence="6" type="primary">birA</name>
    <name evidence="8" type="ORF">Msub_20690</name>
</gene>
<feature type="domain" description="BPL/LPL catalytic" evidence="7">
    <location>
        <begin position="62"/>
        <end position="257"/>
    </location>
</feature>
<dbReference type="Gene3D" id="2.30.30.100">
    <property type="match status" value="1"/>
</dbReference>
<dbReference type="CDD" id="cd16442">
    <property type="entry name" value="BPL"/>
    <property type="match status" value="1"/>
</dbReference>
<dbReference type="Pfam" id="PF08279">
    <property type="entry name" value="HTH_11"/>
    <property type="match status" value="1"/>
</dbReference>
<dbReference type="Gene3D" id="3.30.930.10">
    <property type="entry name" value="Bira Bifunctional Protein, Domain 2"/>
    <property type="match status" value="1"/>
</dbReference>
<proteinExistence type="inferred from homology"/>
<dbReference type="PANTHER" id="PTHR12835">
    <property type="entry name" value="BIOTIN PROTEIN LIGASE"/>
    <property type="match status" value="1"/>
</dbReference>
<protein>
    <recommendedName>
        <fullName evidence="6">Bifunctional ligase/repressor BirA</fullName>
    </recommendedName>
    <alternativeName>
        <fullName evidence="6">Biotin operon repressor</fullName>
    </alternativeName>
    <alternativeName>
        <fullName evidence="6">Biotin--[acetyl-CoA-carboxylase] ligase</fullName>
        <ecNumber evidence="6">6.3.4.15</ecNumber>
    </alternativeName>
    <alternativeName>
        <fullName evidence="6">Biotin--protein ligase</fullName>
    </alternativeName>
    <alternativeName>
        <fullName evidence="6">Biotin-[acetyl-CoA carboxylase] synthetase</fullName>
    </alternativeName>
</protein>
<dbReference type="NCBIfam" id="TIGR00121">
    <property type="entry name" value="birA_ligase"/>
    <property type="match status" value="1"/>
</dbReference>
<dbReference type="Pfam" id="PF02237">
    <property type="entry name" value="BPL_C"/>
    <property type="match status" value="1"/>
</dbReference>
<evidence type="ECO:0000256" key="1">
    <source>
        <dbReference type="ARBA" id="ARBA00022598"/>
    </source>
</evidence>
<evidence type="ECO:0000256" key="6">
    <source>
        <dbReference type="HAMAP-Rule" id="MF_00978"/>
    </source>
</evidence>
<dbReference type="InterPro" id="IPR003142">
    <property type="entry name" value="BPL_C"/>
</dbReference>
<dbReference type="SUPFAM" id="SSF46785">
    <property type="entry name" value="Winged helix' DNA-binding domain"/>
    <property type="match status" value="1"/>
</dbReference>
<accession>A0A0J7J4E7</accession>
<evidence type="ECO:0000313" key="9">
    <source>
        <dbReference type="Proteomes" id="UP000036102"/>
    </source>
</evidence>
<dbReference type="InterPro" id="IPR008988">
    <property type="entry name" value="Transcriptional_repressor_C"/>
</dbReference>
<dbReference type="Proteomes" id="UP000036102">
    <property type="component" value="Unassembled WGS sequence"/>
</dbReference>
<evidence type="ECO:0000256" key="3">
    <source>
        <dbReference type="ARBA" id="ARBA00022840"/>
    </source>
</evidence>
<dbReference type="SUPFAM" id="SSF55681">
    <property type="entry name" value="Class II aaRS and biotin synthetases"/>
    <property type="match status" value="1"/>
</dbReference>
<dbReference type="GO" id="GO:0004077">
    <property type="term" value="F:biotin--[biotin carboxyl-carrier protein] ligase activity"/>
    <property type="evidence" value="ECO:0007669"/>
    <property type="project" value="UniProtKB-UniRule"/>
</dbReference>
<evidence type="ECO:0000256" key="5">
    <source>
        <dbReference type="ARBA" id="ARBA00047846"/>
    </source>
</evidence>
<sequence>MKSKALLELLSDGQVHSGESLASRLGVSRTAIWKQIRRAMDEGAEIATIRGRGYRLTSRLDLLDRDSVLECLAPARRGSLFLNVLDEVDSTNAEVLRQIPAGAGKIPVVMADCQTAGRGRRGRVWQSPRGENLYLSIGLTFHGGFGVLDGLSLVLGVAVANALEQLGVPEVGLKWPNDIFLPDGKLGGILVELQGELEEGVVQVIAGIGLNVHMSRTEGVDQPWSSLARACPEIEWSRNQIAGAVIDAVLDAVPVFSDLGFRDFREPWQRRDIFKGKSLQAKGGEIEGVGCGIDDNGNYQIQTTDGVVPVRAGEISLRVMQ</sequence>
<dbReference type="STRING" id="1658765.Msub_20690"/>
<dbReference type="PANTHER" id="PTHR12835:SF5">
    <property type="entry name" value="BIOTIN--PROTEIN LIGASE"/>
    <property type="match status" value="1"/>
</dbReference>
<keyword evidence="6" id="KW-0678">Repressor</keyword>
<keyword evidence="6" id="KW-0805">Transcription regulation</keyword>
<name>A0A0J7J4E7_9GAMM</name>
<keyword evidence="4 6" id="KW-0092">Biotin</keyword>
<dbReference type="GO" id="GO:0005524">
    <property type="term" value="F:ATP binding"/>
    <property type="evidence" value="ECO:0007669"/>
    <property type="project" value="UniProtKB-UniRule"/>
</dbReference>
<dbReference type="Pfam" id="PF03099">
    <property type="entry name" value="BPL_LplA_LipB"/>
    <property type="match status" value="1"/>
</dbReference>
<dbReference type="GO" id="GO:0003677">
    <property type="term" value="F:DNA binding"/>
    <property type="evidence" value="ECO:0007669"/>
    <property type="project" value="UniProtKB-UniRule"/>
</dbReference>
<dbReference type="RefSeq" id="WP_048497725.1">
    <property type="nucleotide sequence ID" value="NZ_LFBU01000002.1"/>
</dbReference>
<reference evidence="8 9" key="1">
    <citation type="submission" date="2015-06" db="EMBL/GenBank/DDBJ databases">
        <title>Marinobacter subterrani, a genetically tractable neutrophilic iron-oxidizing strain isolated from the Soudan Iron Mine.</title>
        <authorList>
            <person name="Bonis B.M."/>
            <person name="Gralnick J.A."/>
        </authorList>
    </citation>
    <scope>NUCLEOTIDE SEQUENCE [LARGE SCALE GENOMIC DNA]</scope>
    <source>
        <strain evidence="8 9">JG233</strain>
    </source>
</reference>
<dbReference type="GO" id="GO:0005737">
    <property type="term" value="C:cytoplasm"/>
    <property type="evidence" value="ECO:0007669"/>
    <property type="project" value="TreeGrafter"/>
</dbReference>
<dbReference type="InterPro" id="IPR004143">
    <property type="entry name" value="BPL_LPL_catalytic"/>
</dbReference>
<dbReference type="AlphaFoldDB" id="A0A0J7J4E7"/>
<feature type="binding site" evidence="6">
    <location>
        <begin position="90"/>
        <end position="92"/>
    </location>
    <ligand>
        <name>biotin</name>
        <dbReference type="ChEBI" id="CHEBI:57586"/>
    </ligand>
</feature>
<dbReference type="InterPro" id="IPR045864">
    <property type="entry name" value="aa-tRNA-synth_II/BPL/LPL"/>
</dbReference>
<dbReference type="InterPro" id="IPR036388">
    <property type="entry name" value="WH-like_DNA-bd_sf"/>
</dbReference>
<dbReference type="HAMAP" id="MF_00978">
    <property type="entry name" value="Bifunct_BirA"/>
    <property type="match status" value="1"/>
</dbReference>
<dbReference type="EC" id="6.3.4.15" evidence="6"/>
<keyword evidence="3 6" id="KW-0067">ATP-binding</keyword>
<evidence type="ECO:0000256" key="2">
    <source>
        <dbReference type="ARBA" id="ARBA00022741"/>
    </source>
</evidence>
<organism evidence="8 9">
    <name type="scientific">Marinobacter subterrani</name>
    <dbReference type="NCBI Taxonomy" id="1658765"/>
    <lineage>
        <taxon>Bacteria</taxon>
        <taxon>Pseudomonadati</taxon>
        <taxon>Pseudomonadota</taxon>
        <taxon>Gammaproteobacteria</taxon>
        <taxon>Pseudomonadales</taxon>
        <taxon>Marinobacteraceae</taxon>
        <taxon>Marinobacter</taxon>
    </lineage>
</organism>
<feature type="binding site" evidence="6">
    <location>
        <begin position="118"/>
        <end position="120"/>
    </location>
    <ligand>
        <name>biotin</name>
        <dbReference type="ChEBI" id="CHEBI:57586"/>
    </ligand>
</feature>
<dbReference type="OrthoDB" id="9807064at2"/>
<dbReference type="PROSITE" id="PS51733">
    <property type="entry name" value="BPL_LPL_CATALYTIC"/>
    <property type="match status" value="1"/>
</dbReference>
<keyword evidence="6" id="KW-0238">DNA-binding</keyword>
<dbReference type="InterPro" id="IPR013196">
    <property type="entry name" value="HTH_11"/>
</dbReference>
<comment type="catalytic activity">
    <reaction evidence="5 6">
        <text>biotin + L-lysyl-[protein] + ATP = N(6)-biotinyl-L-lysyl-[protein] + AMP + diphosphate + H(+)</text>
        <dbReference type="Rhea" id="RHEA:11756"/>
        <dbReference type="Rhea" id="RHEA-COMP:9752"/>
        <dbReference type="Rhea" id="RHEA-COMP:10505"/>
        <dbReference type="ChEBI" id="CHEBI:15378"/>
        <dbReference type="ChEBI" id="CHEBI:29969"/>
        <dbReference type="ChEBI" id="CHEBI:30616"/>
        <dbReference type="ChEBI" id="CHEBI:33019"/>
        <dbReference type="ChEBI" id="CHEBI:57586"/>
        <dbReference type="ChEBI" id="CHEBI:83144"/>
        <dbReference type="ChEBI" id="CHEBI:456215"/>
        <dbReference type="EC" id="6.3.4.15"/>
    </reaction>
</comment>
<comment type="similarity">
    <text evidence="6">Belongs to the biotin--protein ligase family.</text>
</comment>
<dbReference type="GO" id="GO:0006355">
    <property type="term" value="P:regulation of DNA-templated transcription"/>
    <property type="evidence" value="ECO:0007669"/>
    <property type="project" value="UniProtKB-UniRule"/>
</dbReference>
<dbReference type="InterPro" id="IPR036390">
    <property type="entry name" value="WH_DNA-bd_sf"/>
</dbReference>
<feature type="DNA-binding region" description="H-T-H motif" evidence="6">
    <location>
        <begin position="18"/>
        <end position="37"/>
    </location>
</feature>
<dbReference type="Gene3D" id="1.10.10.10">
    <property type="entry name" value="Winged helix-like DNA-binding domain superfamily/Winged helix DNA-binding domain"/>
    <property type="match status" value="1"/>
</dbReference>
<comment type="function">
    <text evidence="6">Acts both as a biotin--[acetyl-CoA-carboxylase] ligase and a biotin-operon repressor. In the presence of ATP, BirA activates biotin to form the BirA-biotinyl-5'-adenylate (BirA-bio-5'-AMP or holoBirA) complex. HoloBirA can either transfer the biotinyl moiety to the biotin carboxyl carrier protein (BCCP) subunit of acetyl-CoA carboxylase, or bind to the biotin operator site and inhibit transcription of the operon.</text>
</comment>
<comment type="caution">
    <text evidence="8">The sequence shown here is derived from an EMBL/GenBank/DDBJ whole genome shotgun (WGS) entry which is preliminary data.</text>
</comment>
<feature type="binding site" evidence="6">
    <location>
        <position position="185"/>
    </location>
    <ligand>
        <name>biotin</name>
        <dbReference type="ChEBI" id="CHEBI:57586"/>
    </ligand>
</feature>
<keyword evidence="9" id="KW-1185">Reference proteome</keyword>
<evidence type="ECO:0000259" key="7">
    <source>
        <dbReference type="PROSITE" id="PS51733"/>
    </source>
</evidence>
<keyword evidence="1 6" id="KW-0436">Ligase</keyword>
<dbReference type="EMBL" id="LFBU01000002">
    <property type="protein sequence ID" value="KMQ73483.1"/>
    <property type="molecule type" value="Genomic_DNA"/>
</dbReference>
<dbReference type="InterPro" id="IPR030855">
    <property type="entry name" value="Bifunct_BirA"/>
</dbReference>
<keyword evidence="6" id="KW-0804">Transcription</keyword>
<dbReference type="InterPro" id="IPR004408">
    <property type="entry name" value="Biotin_CoA_COase_ligase"/>
</dbReference>
<evidence type="ECO:0000313" key="8">
    <source>
        <dbReference type="EMBL" id="KMQ73483.1"/>
    </source>
</evidence>
<dbReference type="SUPFAM" id="SSF50037">
    <property type="entry name" value="C-terminal domain of transcriptional repressors"/>
    <property type="match status" value="1"/>
</dbReference>
<feature type="binding site" evidence="6">
    <location>
        <position position="114"/>
    </location>
    <ligand>
        <name>biotin</name>
        <dbReference type="ChEBI" id="CHEBI:57586"/>
    </ligand>
</feature>